<evidence type="ECO:0000256" key="1">
    <source>
        <dbReference type="ARBA" id="ARBA00023172"/>
    </source>
</evidence>
<dbReference type="GO" id="GO:0015074">
    <property type="term" value="P:DNA integration"/>
    <property type="evidence" value="ECO:0007669"/>
    <property type="project" value="InterPro"/>
</dbReference>
<dbReference type="AlphaFoldDB" id="X1V1R8"/>
<dbReference type="GO" id="GO:0003677">
    <property type="term" value="F:DNA binding"/>
    <property type="evidence" value="ECO:0007669"/>
    <property type="project" value="InterPro"/>
</dbReference>
<organism evidence="2">
    <name type="scientific">marine sediment metagenome</name>
    <dbReference type="NCBI Taxonomy" id="412755"/>
    <lineage>
        <taxon>unclassified sequences</taxon>
        <taxon>metagenomes</taxon>
        <taxon>ecological metagenomes</taxon>
    </lineage>
</organism>
<proteinExistence type="predicted"/>
<protein>
    <recommendedName>
        <fullName evidence="3">Tyr recombinase domain-containing protein</fullName>
    </recommendedName>
</protein>
<reference evidence="2" key="1">
    <citation type="journal article" date="2014" name="Front. Microbiol.">
        <title>High frequency of phylogenetically diverse reductive dehalogenase-homologous genes in deep subseafloor sedimentary metagenomes.</title>
        <authorList>
            <person name="Kawai M."/>
            <person name="Futagami T."/>
            <person name="Toyoda A."/>
            <person name="Takaki Y."/>
            <person name="Nishi S."/>
            <person name="Hori S."/>
            <person name="Arai W."/>
            <person name="Tsubouchi T."/>
            <person name="Morono Y."/>
            <person name="Uchiyama I."/>
            <person name="Ito T."/>
            <person name="Fujiyama A."/>
            <person name="Inagaki F."/>
            <person name="Takami H."/>
        </authorList>
    </citation>
    <scope>NUCLEOTIDE SEQUENCE</scope>
    <source>
        <strain evidence="2">Expedition CK06-06</strain>
    </source>
</reference>
<dbReference type="GO" id="GO:0006310">
    <property type="term" value="P:DNA recombination"/>
    <property type="evidence" value="ECO:0007669"/>
    <property type="project" value="UniProtKB-KW"/>
</dbReference>
<dbReference type="InterPro" id="IPR013762">
    <property type="entry name" value="Integrase-like_cat_sf"/>
</dbReference>
<dbReference type="EMBL" id="BARW01039932">
    <property type="protein sequence ID" value="GAJ23634.1"/>
    <property type="molecule type" value="Genomic_DNA"/>
</dbReference>
<feature type="non-terminal residue" evidence="2">
    <location>
        <position position="1"/>
    </location>
</feature>
<evidence type="ECO:0000313" key="2">
    <source>
        <dbReference type="EMBL" id="GAJ23634.1"/>
    </source>
</evidence>
<evidence type="ECO:0008006" key="3">
    <source>
        <dbReference type="Google" id="ProtNLM"/>
    </source>
</evidence>
<dbReference type="SUPFAM" id="SSF56349">
    <property type="entry name" value="DNA breaking-rejoining enzymes"/>
    <property type="match status" value="1"/>
</dbReference>
<accession>X1V1R8</accession>
<name>X1V1R8_9ZZZZ</name>
<gene>
    <name evidence="2" type="ORF">S12H4_60600</name>
</gene>
<dbReference type="Gene3D" id="1.10.443.10">
    <property type="entry name" value="Intergrase catalytic core"/>
    <property type="match status" value="1"/>
</dbReference>
<dbReference type="InterPro" id="IPR011010">
    <property type="entry name" value="DNA_brk_join_enz"/>
</dbReference>
<comment type="caution">
    <text evidence="2">The sequence shown here is derived from an EMBL/GenBank/DDBJ whole genome shotgun (WGS) entry which is preliminary data.</text>
</comment>
<keyword evidence="1" id="KW-0233">DNA recombination</keyword>
<sequence>GLNSPFISIRAGYAPLCPLTLRHSRAVWLLDSGLQVHRVASLLGCSYEVLEKHYAQIEAARLVE</sequence>